<name>A0A3A3FMQ8_9BURK</name>
<dbReference type="InterPro" id="IPR001623">
    <property type="entry name" value="DnaJ_domain"/>
</dbReference>
<comment type="caution">
    <text evidence="3">The sequence shown here is derived from an EMBL/GenBank/DDBJ whole genome shotgun (WGS) entry which is preliminary data.</text>
</comment>
<dbReference type="RefSeq" id="WP_119767135.1">
    <property type="nucleotide sequence ID" value="NZ_QYUO01000001.1"/>
</dbReference>
<proteinExistence type="predicted"/>
<dbReference type="SUPFAM" id="SSF46565">
    <property type="entry name" value="Chaperone J-domain"/>
    <property type="match status" value="1"/>
</dbReference>
<keyword evidence="1" id="KW-0472">Membrane</keyword>
<evidence type="ECO:0000313" key="3">
    <source>
        <dbReference type="EMBL" id="RJF97183.1"/>
    </source>
</evidence>
<evidence type="ECO:0000256" key="1">
    <source>
        <dbReference type="SAM" id="Phobius"/>
    </source>
</evidence>
<dbReference type="InterPro" id="IPR036869">
    <property type="entry name" value="J_dom_sf"/>
</dbReference>
<dbReference type="PROSITE" id="PS50076">
    <property type="entry name" value="DNAJ_2"/>
    <property type="match status" value="1"/>
</dbReference>
<evidence type="ECO:0000313" key="4">
    <source>
        <dbReference type="Proteomes" id="UP000265955"/>
    </source>
</evidence>
<evidence type="ECO:0000259" key="2">
    <source>
        <dbReference type="PROSITE" id="PS50076"/>
    </source>
</evidence>
<keyword evidence="4" id="KW-1185">Reference proteome</keyword>
<reference evidence="4" key="1">
    <citation type="submission" date="2018-09" db="EMBL/GenBank/DDBJ databases">
        <authorList>
            <person name="Zhu H."/>
        </authorList>
    </citation>
    <scope>NUCLEOTIDE SEQUENCE [LARGE SCALE GENOMIC DNA]</scope>
    <source>
        <strain evidence="4">K1R23-30</strain>
    </source>
</reference>
<keyword evidence="1" id="KW-0812">Transmembrane</keyword>
<organism evidence="3 4">
    <name type="scientific">Noviherbaspirillum saxi</name>
    <dbReference type="NCBI Taxonomy" id="2320863"/>
    <lineage>
        <taxon>Bacteria</taxon>
        <taxon>Pseudomonadati</taxon>
        <taxon>Pseudomonadota</taxon>
        <taxon>Betaproteobacteria</taxon>
        <taxon>Burkholderiales</taxon>
        <taxon>Oxalobacteraceae</taxon>
        <taxon>Noviherbaspirillum</taxon>
    </lineage>
</organism>
<sequence length="139" mass="15347">MKTLYDLLGVAPQATHLDIEHGYRRHLSRHLLGNAGRPLRKKDQLRLQAMRNAYLVLSSPSRRQAYDRILAHQKQRRNRLFDIGGAILAVTSLVAGLAIIAISSPGIPLLEEPEPAAAPQNRHSTVSSTFTPSVLTVAR</sequence>
<dbReference type="EMBL" id="QYUO01000001">
    <property type="protein sequence ID" value="RJF97183.1"/>
    <property type="molecule type" value="Genomic_DNA"/>
</dbReference>
<gene>
    <name evidence="3" type="ORF">D3871_00525</name>
</gene>
<feature type="transmembrane region" description="Helical" evidence="1">
    <location>
        <begin position="80"/>
        <end position="102"/>
    </location>
</feature>
<keyword evidence="1" id="KW-1133">Transmembrane helix</keyword>
<dbReference type="AlphaFoldDB" id="A0A3A3FMQ8"/>
<dbReference type="Gene3D" id="1.10.287.110">
    <property type="entry name" value="DnaJ domain"/>
    <property type="match status" value="1"/>
</dbReference>
<accession>A0A3A3FMQ8</accession>
<feature type="domain" description="J" evidence="2">
    <location>
        <begin position="3"/>
        <end position="70"/>
    </location>
</feature>
<dbReference type="OrthoDB" id="8779210at2"/>
<dbReference type="Proteomes" id="UP000265955">
    <property type="component" value="Unassembled WGS sequence"/>
</dbReference>
<dbReference type="Pfam" id="PF00226">
    <property type="entry name" value="DnaJ"/>
    <property type="match status" value="1"/>
</dbReference>
<protein>
    <submittedName>
        <fullName evidence="3">J domain-containing protein</fullName>
    </submittedName>
</protein>